<organism evidence="6 7">
    <name type="scientific">Mycobacterium hippophais</name>
    <dbReference type="NCBI Taxonomy" id="3016340"/>
    <lineage>
        <taxon>Bacteria</taxon>
        <taxon>Bacillati</taxon>
        <taxon>Actinomycetota</taxon>
        <taxon>Actinomycetes</taxon>
        <taxon>Mycobacteriales</taxon>
        <taxon>Mycobacteriaceae</taxon>
        <taxon>Mycobacterium</taxon>
    </lineage>
</organism>
<evidence type="ECO:0000313" key="7">
    <source>
        <dbReference type="Proteomes" id="UP001142153"/>
    </source>
</evidence>
<dbReference type="InterPro" id="IPR023772">
    <property type="entry name" value="DNA-bd_HTH_TetR-type_CS"/>
</dbReference>
<dbReference type="EMBL" id="JAPZPY010000001">
    <property type="protein sequence ID" value="MCZ8378282.1"/>
    <property type="molecule type" value="Genomic_DNA"/>
</dbReference>
<name>A0ABT4PNZ8_9MYCO</name>
<dbReference type="SUPFAM" id="SSF46689">
    <property type="entry name" value="Homeodomain-like"/>
    <property type="match status" value="1"/>
</dbReference>
<dbReference type="RefSeq" id="WP_269893052.1">
    <property type="nucleotide sequence ID" value="NZ_JAPZPY010000001.1"/>
</dbReference>
<keyword evidence="2 4" id="KW-0238">DNA-binding</keyword>
<evidence type="ECO:0000259" key="5">
    <source>
        <dbReference type="PROSITE" id="PS50977"/>
    </source>
</evidence>
<dbReference type="PROSITE" id="PS01081">
    <property type="entry name" value="HTH_TETR_1"/>
    <property type="match status" value="1"/>
</dbReference>
<feature type="DNA-binding region" description="H-T-H motif" evidence="4">
    <location>
        <begin position="33"/>
        <end position="52"/>
    </location>
</feature>
<dbReference type="PRINTS" id="PR00455">
    <property type="entry name" value="HTHTETR"/>
</dbReference>
<reference evidence="6" key="1">
    <citation type="submission" date="2022-12" db="EMBL/GenBank/DDBJ databases">
        <authorList>
            <person name="Deng Y."/>
            <person name="Zhang Y.-Q."/>
        </authorList>
    </citation>
    <scope>NUCLEOTIDE SEQUENCE</scope>
    <source>
        <strain evidence="6">CPCC 205372</strain>
    </source>
</reference>
<feature type="domain" description="HTH tetR-type" evidence="5">
    <location>
        <begin position="10"/>
        <end position="70"/>
    </location>
</feature>
<evidence type="ECO:0000256" key="4">
    <source>
        <dbReference type="PROSITE-ProRule" id="PRU00335"/>
    </source>
</evidence>
<keyword evidence="7" id="KW-1185">Reference proteome</keyword>
<gene>
    <name evidence="6" type="ORF">O6P37_05345</name>
</gene>
<dbReference type="PROSITE" id="PS50977">
    <property type="entry name" value="HTH_TETR_2"/>
    <property type="match status" value="1"/>
</dbReference>
<sequence>MPRTQQQRRAETVSRLLDASIETIIEVGYARASAKVIAGRAQVSDGALFRHFPTMGDFMAATAYEVMRRQLDLFTKQVAEIPADQPALEAVLTILRDVTGNDTNTVMYELLVAARTDDKLRATLRDVLTEYATNIGDIARSLPGADEWPHDTFGALVAMLTNTFDGAALVRPVLPQPEIEAQRIRLLAALLSPQPPV</sequence>
<dbReference type="Proteomes" id="UP001142153">
    <property type="component" value="Unassembled WGS sequence"/>
</dbReference>
<keyword evidence="1" id="KW-0805">Transcription regulation</keyword>
<protein>
    <submittedName>
        <fullName evidence="6">TetR/AcrR family transcriptional regulator</fullName>
    </submittedName>
</protein>
<proteinExistence type="predicted"/>
<keyword evidence="3" id="KW-0804">Transcription</keyword>
<dbReference type="SUPFAM" id="SSF48498">
    <property type="entry name" value="Tetracyclin repressor-like, C-terminal domain"/>
    <property type="match status" value="1"/>
</dbReference>
<dbReference type="Pfam" id="PF00440">
    <property type="entry name" value="TetR_N"/>
    <property type="match status" value="1"/>
</dbReference>
<dbReference type="InterPro" id="IPR050109">
    <property type="entry name" value="HTH-type_TetR-like_transc_reg"/>
</dbReference>
<comment type="caution">
    <text evidence="6">The sequence shown here is derived from an EMBL/GenBank/DDBJ whole genome shotgun (WGS) entry which is preliminary data.</text>
</comment>
<dbReference type="InterPro" id="IPR009057">
    <property type="entry name" value="Homeodomain-like_sf"/>
</dbReference>
<evidence type="ECO:0000256" key="1">
    <source>
        <dbReference type="ARBA" id="ARBA00023015"/>
    </source>
</evidence>
<accession>A0ABT4PNZ8</accession>
<evidence type="ECO:0000256" key="2">
    <source>
        <dbReference type="ARBA" id="ARBA00023125"/>
    </source>
</evidence>
<dbReference type="InterPro" id="IPR001647">
    <property type="entry name" value="HTH_TetR"/>
</dbReference>
<dbReference type="PANTHER" id="PTHR30055">
    <property type="entry name" value="HTH-TYPE TRANSCRIPTIONAL REGULATOR RUTR"/>
    <property type="match status" value="1"/>
</dbReference>
<evidence type="ECO:0000313" key="6">
    <source>
        <dbReference type="EMBL" id="MCZ8378282.1"/>
    </source>
</evidence>
<dbReference type="PANTHER" id="PTHR30055:SF234">
    <property type="entry name" value="HTH-TYPE TRANSCRIPTIONAL REGULATOR BETI"/>
    <property type="match status" value="1"/>
</dbReference>
<dbReference type="InterPro" id="IPR036271">
    <property type="entry name" value="Tet_transcr_reg_TetR-rel_C_sf"/>
</dbReference>
<evidence type="ECO:0000256" key="3">
    <source>
        <dbReference type="ARBA" id="ARBA00023163"/>
    </source>
</evidence>
<dbReference type="Gene3D" id="1.10.357.10">
    <property type="entry name" value="Tetracycline Repressor, domain 2"/>
    <property type="match status" value="1"/>
</dbReference>